<dbReference type="SMART" id="SM00297">
    <property type="entry name" value="BROMO"/>
    <property type="match status" value="1"/>
</dbReference>
<dbReference type="SUPFAM" id="SSF47370">
    <property type="entry name" value="Bromodomain"/>
    <property type="match status" value="1"/>
</dbReference>
<organism evidence="4 5">
    <name type="scientific">Stylosanthes scabra</name>
    <dbReference type="NCBI Taxonomy" id="79078"/>
    <lineage>
        <taxon>Eukaryota</taxon>
        <taxon>Viridiplantae</taxon>
        <taxon>Streptophyta</taxon>
        <taxon>Embryophyta</taxon>
        <taxon>Tracheophyta</taxon>
        <taxon>Spermatophyta</taxon>
        <taxon>Magnoliopsida</taxon>
        <taxon>eudicotyledons</taxon>
        <taxon>Gunneridae</taxon>
        <taxon>Pentapetalae</taxon>
        <taxon>rosids</taxon>
        <taxon>fabids</taxon>
        <taxon>Fabales</taxon>
        <taxon>Fabaceae</taxon>
        <taxon>Papilionoideae</taxon>
        <taxon>50 kb inversion clade</taxon>
        <taxon>dalbergioids sensu lato</taxon>
        <taxon>Dalbergieae</taxon>
        <taxon>Pterocarpus clade</taxon>
        <taxon>Stylosanthes</taxon>
    </lineage>
</organism>
<protein>
    <recommendedName>
        <fullName evidence="3">Bromo domain-containing protein</fullName>
    </recommendedName>
</protein>
<gene>
    <name evidence="4" type="ORF">PIB30_037978</name>
</gene>
<evidence type="ECO:0000256" key="1">
    <source>
        <dbReference type="ARBA" id="ARBA00023117"/>
    </source>
</evidence>
<accession>A0ABU6YCM9</accession>
<sequence length="302" mass="35202">MAEANTEVAPRKRLIIKLRLPPSRTEECKLKHDVDFEKRGSESMATNSCSEKRKKDQCCNTTEYSSNVSRTSSITTEWKVKKDDYAADSFREEMRRKITTCDLSVSTKAETEHPIKACVQQHHNACPRIPRTGSKELDSKNKKEEGVLCKKEENKIVRRMDRYQKMQCWAILKRFMVGRDGWALKKPLDPNNLGIDGDNHKKVLLKPIGMEDIESKLNKFMYSGPHEFAKDLRLLFSYGLMYPQRNDIHRVARKFSETFEITWKALKKKWLMEERERNMNLKRGRANNVIIKGRSGTLKKAT</sequence>
<name>A0ABU6YCM9_9FABA</name>
<dbReference type="Proteomes" id="UP001341840">
    <property type="component" value="Unassembled WGS sequence"/>
</dbReference>
<feature type="domain" description="Bromo" evidence="3">
    <location>
        <begin position="199"/>
        <end position="250"/>
    </location>
</feature>
<reference evidence="4 5" key="1">
    <citation type="journal article" date="2023" name="Plants (Basel)">
        <title>Bridging the Gap: Combining Genomics and Transcriptomics Approaches to Understand Stylosanthes scabra, an Orphan Legume from the Brazilian Caatinga.</title>
        <authorList>
            <person name="Ferreira-Neto J.R.C."/>
            <person name="da Silva M.D."/>
            <person name="Binneck E."/>
            <person name="de Melo N.F."/>
            <person name="da Silva R.H."/>
            <person name="de Melo A.L.T.M."/>
            <person name="Pandolfi V."/>
            <person name="Bustamante F.O."/>
            <person name="Brasileiro-Vidal A.C."/>
            <person name="Benko-Iseppon A.M."/>
        </authorList>
    </citation>
    <scope>NUCLEOTIDE SEQUENCE [LARGE SCALE GENOMIC DNA]</scope>
    <source>
        <tissue evidence="4">Leaves</tissue>
    </source>
</reference>
<proteinExistence type="predicted"/>
<dbReference type="EMBL" id="JASCZI010241849">
    <property type="protein sequence ID" value="MED6207676.1"/>
    <property type="molecule type" value="Genomic_DNA"/>
</dbReference>
<evidence type="ECO:0000313" key="4">
    <source>
        <dbReference type="EMBL" id="MED6207676.1"/>
    </source>
</evidence>
<keyword evidence="5" id="KW-1185">Reference proteome</keyword>
<evidence type="ECO:0000259" key="3">
    <source>
        <dbReference type="PROSITE" id="PS50014"/>
    </source>
</evidence>
<evidence type="ECO:0000313" key="5">
    <source>
        <dbReference type="Proteomes" id="UP001341840"/>
    </source>
</evidence>
<dbReference type="PROSITE" id="PS50014">
    <property type="entry name" value="BROMODOMAIN_2"/>
    <property type="match status" value="1"/>
</dbReference>
<keyword evidence="1 2" id="KW-0103">Bromodomain</keyword>
<dbReference type="InterPro" id="IPR001487">
    <property type="entry name" value="Bromodomain"/>
</dbReference>
<dbReference type="Gene3D" id="1.20.920.10">
    <property type="entry name" value="Bromodomain-like"/>
    <property type="match status" value="1"/>
</dbReference>
<evidence type="ECO:0000256" key="2">
    <source>
        <dbReference type="PROSITE-ProRule" id="PRU00035"/>
    </source>
</evidence>
<comment type="caution">
    <text evidence="4">The sequence shown here is derived from an EMBL/GenBank/DDBJ whole genome shotgun (WGS) entry which is preliminary data.</text>
</comment>
<dbReference type="PANTHER" id="PTHR45926">
    <property type="entry name" value="OSJNBA0053K19.4 PROTEIN"/>
    <property type="match status" value="1"/>
</dbReference>
<dbReference type="InterPro" id="IPR036427">
    <property type="entry name" value="Bromodomain-like_sf"/>
</dbReference>